<evidence type="ECO:0000259" key="1">
    <source>
        <dbReference type="Pfam" id="PF11706"/>
    </source>
</evidence>
<gene>
    <name evidence="2" type="ORF">CLV70_11882</name>
</gene>
<organism evidence="2 3">
    <name type="scientific">Pseudosporangium ferrugineum</name>
    <dbReference type="NCBI Taxonomy" id="439699"/>
    <lineage>
        <taxon>Bacteria</taxon>
        <taxon>Bacillati</taxon>
        <taxon>Actinomycetota</taxon>
        <taxon>Actinomycetes</taxon>
        <taxon>Micromonosporales</taxon>
        <taxon>Micromonosporaceae</taxon>
        <taxon>Pseudosporangium</taxon>
    </lineage>
</organism>
<accession>A0A2T0RLK4</accession>
<protein>
    <submittedName>
        <fullName evidence="2">Putative RNA-binding Zn ribbon-like protein</fullName>
    </submittedName>
</protein>
<reference evidence="2 3" key="1">
    <citation type="submission" date="2018-03" db="EMBL/GenBank/DDBJ databases">
        <title>Genomic Encyclopedia of Archaeal and Bacterial Type Strains, Phase II (KMG-II): from individual species to whole genera.</title>
        <authorList>
            <person name="Goeker M."/>
        </authorList>
    </citation>
    <scope>NUCLEOTIDE SEQUENCE [LARGE SCALE GENOMIC DNA]</scope>
    <source>
        <strain evidence="2 3">DSM 45348</strain>
    </source>
</reference>
<comment type="caution">
    <text evidence="2">The sequence shown here is derived from an EMBL/GenBank/DDBJ whole genome shotgun (WGS) entry which is preliminary data.</text>
</comment>
<dbReference type="InterPro" id="IPR023286">
    <property type="entry name" value="ABATE_dom_sf"/>
</dbReference>
<sequence>MTLTRRMSGVNVAFAHDTEVALVAAAALVNTAGRDGERLPDVAALEAFVRAYEWSGRREGSEAELRAVQRLRPRLRRVWEADEDEVVTVVNTLLRESHALPQLVRHDHWPYHLHATPADAPLATRMAVEAAMAFVDVVRDGQLDRLRICEAPDCDDVVVDLSKNRSKRFCDTSCGNRTAVSAYRARKAAARQ</sequence>
<feature type="domain" description="Zinc finger CGNR" evidence="1">
    <location>
        <begin position="145"/>
        <end position="187"/>
    </location>
</feature>
<keyword evidence="3" id="KW-1185">Reference proteome</keyword>
<dbReference type="Gene3D" id="1.10.3300.10">
    <property type="entry name" value="Jann2411-like domain"/>
    <property type="match status" value="1"/>
</dbReference>
<dbReference type="Pfam" id="PF07336">
    <property type="entry name" value="ABATE"/>
    <property type="match status" value="1"/>
</dbReference>
<dbReference type="Pfam" id="PF11706">
    <property type="entry name" value="zf-CGNR"/>
    <property type="match status" value="1"/>
</dbReference>
<dbReference type="AlphaFoldDB" id="A0A2T0RLK4"/>
<evidence type="ECO:0000313" key="2">
    <source>
        <dbReference type="EMBL" id="PRY22017.1"/>
    </source>
</evidence>
<dbReference type="PANTHER" id="PTHR35525:SF3">
    <property type="entry name" value="BLL6575 PROTEIN"/>
    <property type="match status" value="1"/>
</dbReference>
<dbReference type="Proteomes" id="UP000239209">
    <property type="component" value="Unassembled WGS sequence"/>
</dbReference>
<dbReference type="InterPro" id="IPR021005">
    <property type="entry name" value="Znf_CGNR"/>
</dbReference>
<evidence type="ECO:0000313" key="3">
    <source>
        <dbReference type="Proteomes" id="UP000239209"/>
    </source>
</evidence>
<name>A0A2T0RLK4_9ACTN</name>
<dbReference type="EMBL" id="PVZG01000018">
    <property type="protein sequence ID" value="PRY22017.1"/>
    <property type="molecule type" value="Genomic_DNA"/>
</dbReference>
<proteinExistence type="predicted"/>
<dbReference type="PANTHER" id="PTHR35525">
    <property type="entry name" value="BLL6575 PROTEIN"/>
    <property type="match status" value="1"/>
</dbReference>
<dbReference type="SUPFAM" id="SSF160904">
    <property type="entry name" value="Jann2411-like"/>
    <property type="match status" value="1"/>
</dbReference>
<dbReference type="InterPro" id="IPR010852">
    <property type="entry name" value="ABATE"/>
</dbReference>